<dbReference type="HOGENOM" id="CLU_2691626_0_0_1"/>
<dbReference type="PaxDb" id="65489-OBART03G03420.1"/>
<sequence>MSRTQKRDPNLRRDATRIRNQRKKYKGIRESLYMWNINGLEKGTNLLTFQGYTPTTQCEYATALEGGFHEEMEE</sequence>
<feature type="region of interest" description="Disordered" evidence="1">
    <location>
        <begin position="1"/>
        <end position="20"/>
    </location>
</feature>
<dbReference type="Proteomes" id="UP000026960">
    <property type="component" value="Chromosome 3"/>
</dbReference>
<name>A0A0D3FDP5_9ORYZ</name>
<evidence type="ECO:0000313" key="2">
    <source>
        <dbReference type="EnsemblPlants" id="OBART03G03420.1"/>
    </source>
</evidence>
<keyword evidence="3" id="KW-1185">Reference proteome</keyword>
<feature type="compositionally biased region" description="Basic and acidic residues" evidence="1">
    <location>
        <begin position="1"/>
        <end position="17"/>
    </location>
</feature>
<organism evidence="2">
    <name type="scientific">Oryza barthii</name>
    <dbReference type="NCBI Taxonomy" id="65489"/>
    <lineage>
        <taxon>Eukaryota</taxon>
        <taxon>Viridiplantae</taxon>
        <taxon>Streptophyta</taxon>
        <taxon>Embryophyta</taxon>
        <taxon>Tracheophyta</taxon>
        <taxon>Spermatophyta</taxon>
        <taxon>Magnoliopsida</taxon>
        <taxon>Liliopsida</taxon>
        <taxon>Poales</taxon>
        <taxon>Poaceae</taxon>
        <taxon>BOP clade</taxon>
        <taxon>Oryzoideae</taxon>
        <taxon>Oryzeae</taxon>
        <taxon>Oryzinae</taxon>
        <taxon>Oryza</taxon>
    </lineage>
</organism>
<accession>A0A0D3FDP5</accession>
<reference evidence="2" key="1">
    <citation type="journal article" date="2009" name="Rice">
        <title>De Novo Next Generation Sequencing of Plant Genomes.</title>
        <authorList>
            <person name="Rounsley S."/>
            <person name="Marri P.R."/>
            <person name="Yu Y."/>
            <person name="He R."/>
            <person name="Sisneros N."/>
            <person name="Goicoechea J.L."/>
            <person name="Lee S.J."/>
            <person name="Angelova A."/>
            <person name="Kudrna D."/>
            <person name="Luo M."/>
            <person name="Affourtit J."/>
            <person name="Desany B."/>
            <person name="Knight J."/>
            <person name="Niazi F."/>
            <person name="Egholm M."/>
            <person name="Wing R.A."/>
        </authorList>
    </citation>
    <scope>NUCLEOTIDE SEQUENCE [LARGE SCALE GENOMIC DNA]</scope>
    <source>
        <strain evidence="2">cv. IRGC 105608</strain>
    </source>
</reference>
<evidence type="ECO:0000256" key="1">
    <source>
        <dbReference type="SAM" id="MobiDB-lite"/>
    </source>
</evidence>
<dbReference type="EnsemblPlants" id="OBART03G03420.1">
    <property type="protein sequence ID" value="OBART03G03420.1"/>
    <property type="gene ID" value="OBART03G03420"/>
</dbReference>
<evidence type="ECO:0000313" key="3">
    <source>
        <dbReference type="Proteomes" id="UP000026960"/>
    </source>
</evidence>
<reference evidence="2" key="2">
    <citation type="submission" date="2015-03" db="UniProtKB">
        <authorList>
            <consortium name="EnsemblPlants"/>
        </authorList>
    </citation>
    <scope>IDENTIFICATION</scope>
</reference>
<protein>
    <submittedName>
        <fullName evidence="2">Uncharacterized protein</fullName>
    </submittedName>
</protein>
<dbReference type="AlphaFoldDB" id="A0A0D3FDP5"/>
<proteinExistence type="predicted"/>
<dbReference type="Gramene" id="OBART03G03420.1">
    <property type="protein sequence ID" value="OBART03G03420.1"/>
    <property type="gene ID" value="OBART03G03420"/>
</dbReference>